<organism evidence="2 3">
    <name type="scientific">Dyadobacter linearis</name>
    <dbReference type="NCBI Taxonomy" id="2823330"/>
    <lineage>
        <taxon>Bacteria</taxon>
        <taxon>Pseudomonadati</taxon>
        <taxon>Bacteroidota</taxon>
        <taxon>Cytophagia</taxon>
        <taxon>Cytophagales</taxon>
        <taxon>Spirosomataceae</taxon>
        <taxon>Dyadobacter</taxon>
    </lineage>
</organism>
<keyword evidence="1" id="KW-0812">Transmembrane</keyword>
<evidence type="ECO:0000313" key="3">
    <source>
        <dbReference type="Proteomes" id="UP000679725"/>
    </source>
</evidence>
<protein>
    <submittedName>
        <fullName evidence="2">Uncharacterized protein</fullName>
    </submittedName>
</protein>
<keyword evidence="1" id="KW-1133">Transmembrane helix</keyword>
<feature type="transmembrane region" description="Helical" evidence="1">
    <location>
        <begin position="50"/>
        <end position="77"/>
    </location>
</feature>
<evidence type="ECO:0000256" key="1">
    <source>
        <dbReference type="SAM" id="Phobius"/>
    </source>
</evidence>
<feature type="transmembrane region" description="Helical" evidence="1">
    <location>
        <begin position="12"/>
        <end position="30"/>
    </location>
</feature>
<name>A0ABM8UJ15_9BACT</name>
<proteinExistence type="predicted"/>
<accession>A0ABM8UJ15</accession>
<reference evidence="2 3" key="1">
    <citation type="submission" date="2021-04" db="EMBL/GenBank/DDBJ databases">
        <authorList>
            <person name="Rodrigo-Torres L."/>
            <person name="Arahal R. D."/>
            <person name="Lucena T."/>
        </authorList>
    </citation>
    <scope>NUCLEOTIDE SEQUENCE [LARGE SCALE GENOMIC DNA]</scope>
    <source>
        <strain evidence="2 3">CECT 9623</strain>
    </source>
</reference>
<dbReference type="EMBL" id="CAJRAU010000001">
    <property type="protein sequence ID" value="CAG5067398.1"/>
    <property type="molecule type" value="Genomic_DNA"/>
</dbReference>
<keyword evidence="1" id="KW-0472">Membrane</keyword>
<comment type="caution">
    <text evidence="2">The sequence shown here is derived from an EMBL/GenBank/DDBJ whole genome shotgun (WGS) entry which is preliminary data.</text>
</comment>
<dbReference type="Proteomes" id="UP000679725">
    <property type="component" value="Unassembled WGS sequence"/>
</dbReference>
<evidence type="ECO:0000313" key="2">
    <source>
        <dbReference type="EMBL" id="CAG5067398.1"/>
    </source>
</evidence>
<dbReference type="RefSeq" id="WP_215231577.1">
    <property type="nucleotide sequence ID" value="NZ_CAJRAU010000001.1"/>
</dbReference>
<keyword evidence="3" id="KW-1185">Reference proteome</keyword>
<gene>
    <name evidence="2" type="ORF">DYBT9623_00119</name>
</gene>
<sequence>MLSPKTKRDVARVIPFGVLWFIFSLIYCMLERGILGDLDHYPSTGNHYKFAANIFAIPAAGLMMGMITGVLEIGYLCSWI</sequence>